<sequence length="104" mass="12241">MLLRHGLRLINFVGILMVVCLVKVFIFFDIVVLYMWGMQNILEIKVRNSKRNSNDELSLNYLQNIKKSFEKQGYDSQRQILVQCILTLSLNEQYINSVELNKVT</sequence>
<comment type="caution">
    <text evidence="2">The sequence shown here is derived from an EMBL/GenBank/DDBJ whole genome shotgun (WGS) entry which is preliminary data.</text>
</comment>
<keyword evidence="1" id="KW-0812">Transmembrane</keyword>
<organism evidence="2 3">
    <name type="scientific">Paramecium sonneborni</name>
    <dbReference type="NCBI Taxonomy" id="65129"/>
    <lineage>
        <taxon>Eukaryota</taxon>
        <taxon>Sar</taxon>
        <taxon>Alveolata</taxon>
        <taxon>Ciliophora</taxon>
        <taxon>Intramacronucleata</taxon>
        <taxon>Oligohymenophorea</taxon>
        <taxon>Peniculida</taxon>
        <taxon>Parameciidae</taxon>
        <taxon>Paramecium</taxon>
    </lineage>
</organism>
<proteinExistence type="predicted"/>
<keyword evidence="1" id="KW-0472">Membrane</keyword>
<feature type="transmembrane region" description="Helical" evidence="1">
    <location>
        <begin position="12"/>
        <end position="37"/>
    </location>
</feature>
<dbReference type="Proteomes" id="UP000692954">
    <property type="component" value="Unassembled WGS sequence"/>
</dbReference>
<protein>
    <submittedName>
        <fullName evidence="2">Uncharacterized protein</fullName>
    </submittedName>
</protein>
<evidence type="ECO:0000313" key="2">
    <source>
        <dbReference type="EMBL" id="CAD8128858.1"/>
    </source>
</evidence>
<gene>
    <name evidence="2" type="ORF">PSON_ATCC_30995.1.T1990002</name>
</gene>
<keyword evidence="1" id="KW-1133">Transmembrane helix</keyword>
<dbReference type="EMBL" id="CAJJDN010000199">
    <property type="protein sequence ID" value="CAD8128858.1"/>
    <property type="molecule type" value="Genomic_DNA"/>
</dbReference>
<reference evidence="2" key="1">
    <citation type="submission" date="2021-01" db="EMBL/GenBank/DDBJ databases">
        <authorList>
            <consortium name="Genoscope - CEA"/>
            <person name="William W."/>
        </authorList>
    </citation>
    <scope>NUCLEOTIDE SEQUENCE</scope>
</reference>
<dbReference type="AlphaFoldDB" id="A0A8S1RKZ2"/>
<evidence type="ECO:0000256" key="1">
    <source>
        <dbReference type="SAM" id="Phobius"/>
    </source>
</evidence>
<accession>A0A8S1RKZ2</accession>
<keyword evidence="3" id="KW-1185">Reference proteome</keyword>
<name>A0A8S1RKZ2_9CILI</name>
<evidence type="ECO:0000313" key="3">
    <source>
        <dbReference type="Proteomes" id="UP000692954"/>
    </source>
</evidence>